<keyword evidence="4 8" id="KW-0274">FAD</keyword>
<evidence type="ECO:0000256" key="6">
    <source>
        <dbReference type="ARBA" id="ARBA00023002"/>
    </source>
</evidence>
<dbReference type="PANTHER" id="PTHR23023">
    <property type="entry name" value="DIMETHYLANILINE MONOOXYGENASE"/>
    <property type="match status" value="1"/>
</dbReference>
<keyword evidence="10" id="KW-1185">Reference proteome</keyword>
<dbReference type="AlphaFoldDB" id="A0A5N4B1W7"/>
<dbReference type="FunFam" id="3.50.50.60:FF:000138">
    <property type="entry name" value="Flavin-containing monooxygenase"/>
    <property type="match status" value="1"/>
</dbReference>
<dbReference type="InterPro" id="IPR050346">
    <property type="entry name" value="FMO-like"/>
</dbReference>
<proteinExistence type="inferred from homology"/>
<evidence type="ECO:0000256" key="7">
    <source>
        <dbReference type="ARBA" id="ARBA00023033"/>
    </source>
</evidence>
<evidence type="ECO:0000313" key="9">
    <source>
        <dbReference type="EMBL" id="KAB0803599.1"/>
    </source>
</evidence>
<dbReference type="SUPFAM" id="SSF51905">
    <property type="entry name" value="FAD/NAD(P)-binding domain"/>
    <property type="match status" value="2"/>
</dbReference>
<comment type="caution">
    <text evidence="9">The sequence shown here is derived from an EMBL/GenBank/DDBJ whole genome shotgun (WGS) entry which is preliminary data.</text>
</comment>
<comment type="similarity">
    <text evidence="2 8">Belongs to the FMO family.</text>
</comment>
<evidence type="ECO:0000256" key="4">
    <source>
        <dbReference type="ARBA" id="ARBA00022827"/>
    </source>
</evidence>
<evidence type="ECO:0000313" key="10">
    <source>
        <dbReference type="Proteomes" id="UP000327044"/>
    </source>
</evidence>
<dbReference type="EC" id="1.-.-.-" evidence="8"/>
<reference evidence="9 10" key="1">
    <citation type="journal article" date="2018" name="Elife">
        <title>Firefly genomes illuminate parallel origins of bioluminescence in beetles.</title>
        <authorList>
            <person name="Fallon T.R."/>
            <person name="Lower S.E."/>
            <person name="Chang C.H."/>
            <person name="Bessho-Uehara M."/>
            <person name="Martin G.J."/>
            <person name="Bewick A.J."/>
            <person name="Behringer M."/>
            <person name="Debat H.J."/>
            <person name="Wong I."/>
            <person name="Day J.C."/>
            <person name="Suvorov A."/>
            <person name="Silva C.J."/>
            <person name="Stanger-Hall K.F."/>
            <person name="Hall D.W."/>
            <person name="Schmitz R.J."/>
            <person name="Nelson D.R."/>
            <person name="Lewis S.M."/>
            <person name="Shigenobu S."/>
            <person name="Bybee S.M."/>
            <person name="Larracuente A.M."/>
            <person name="Oba Y."/>
            <person name="Weng J.K."/>
        </authorList>
    </citation>
    <scope>NUCLEOTIDE SEQUENCE [LARGE SCALE GENOMIC DNA]</scope>
    <source>
        <strain evidence="9">1611_PpyrPB1</strain>
        <tissue evidence="9">Whole body</tissue>
    </source>
</reference>
<sequence length="413" mass="47290">MKIVIIGAGIAGVVTLKYALNAGHECDVFEQTGELGGTWVYSDQTDMDEFGFPSHRTMYKGLITNVPKEMMEFLNFRHSSDINESYITQPLVLKYLRDFADKFDLEKHIQYYKRVTKVAPVGTQWSLTVLDLKTKVETSLRYDAVFVCNGHFFHPHIPNIEGQDIFKGSQLHSRDYRTPEKFKNKRVLIIGGSYSGSDIASHILSSARSVRLVYISHPKPLLINVENAILKPGVKELNEGGAVFIDGSKEDFDIIMYCTGYKHFYPFLTKECGITVEDSCVQYLYKHVINIERPTLFFIGIPTLVGAYINSDLQARFAVAFLDGKFNLPPKDVMLKEIQDHFKDLEHKNLPLRYFHNIGLELRAYMSDLCQISGIEPFPEVKIRIHEHVINTLVTCKRNTKYVIIDEEQFVEV</sequence>
<dbReference type="InterPro" id="IPR020946">
    <property type="entry name" value="Flavin_mOase-like"/>
</dbReference>
<dbReference type="InParanoid" id="A0A5N4B1W7"/>
<dbReference type="InterPro" id="IPR000960">
    <property type="entry name" value="Flavin_mOase"/>
</dbReference>
<accession>A0A5N4B1W7</accession>
<evidence type="ECO:0000256" key="5">
    <source>
        <dbReference type="ARBA" id="ARBA00022857"/>
    </source>
</evidence>
<gene>
    <name evidence="9" type="ORF">PPYR_00569</name>
</gene>
<keyword evidence="7 8" id="KW-0503">Monooxygenase</keyword>
<evidence type="ECO:0000256" key="8">
    <source>
        <dbReference type="RuleBase" id="RU361177"/>
    </source>
</evidence>
<keyword evidence="3 8" id="KW-0285">Flavoprotein</keyword>
<dbReference type="EMBL" id="VVIM01000001">
    <property type="protein sequence ID" value="KAB0803599.1"/>
    <property type="molecule type" value="Genomic_DNA"/>
</dbReference>
<dbReference type="PRINTS" id="PR00370">
    <property type="entry name" value="FMOXYGENASE"/>
</dbReference>
<keyword evidence="5" id="KW-0521">NADP</keyword>
<name>A0A5N4B1W7_PHOPY</name>
<dbReference type="GO" id="GO:0004499">
    <property type="term" value="F:N,N-dimethylaniline monooxygenase activity"/>
    <property type="evidence" value="ECO:0007669"/>
    <property type="project" value="InterPro"/>
</dbReference>
<dbReference type="Pfam" id="PF00743">
    <property type="entry name" value="FMO-like"/>
    <property type="match status" value="2"/>
</dbReference>
<dbReference type="InterPro" id="IPR036188">
    <property type="entry name" value="FAD/NAD-bd_sf"/>
</dbReference>
<dbReference type="PIRSF" id="PIRSF000332">
    <property type="entry name" value="FMO"/>
    <property type="match status" value="1"/>
</dbReference>
<dbReference type="Proteomes" id="UP000327044">
    <property type="component" value="Unassembled WGS sequence"/>
</dbReference>
<evidence type="ECO:0000256" key="1">
    <source>
        <dbReference type="ARBA" id="ARBA00001974"/>
    </source>
</evidence>
<comment type="cofactor">
    <cofactor evidence="1 8">
        <name>FAD</name>
        <dbReference type="ChEBI" id="CHEBI:57692"/>
    </cofactor>
</comment>
<evidence type="ECO:0000256" key="2">
    <source>
        <dbReference type="ARBA" id="ARBA00009183"/>
    </source>
</evidence>
<dbReference type="GO" id="GO:0050661">
    <property type="term" value="F:NADP binding"/>
    <property type="evidence" value="ECO:0007669"/>
    <property type="project" value="InterPro"/>
</dbReference>
<protein>
    <recommendedName>
        <fullName evidence="8">Flavin-containing monooxygenase</fullName>
        <ecNumber evidence="8">1.-.-.-</ecNumber>
    </recommendedName>
</protein>
<evidence type="ECO:0000256" key="3">
    <source>
        <dbReference type="ARBA" id="ARBA00022630"/>
    </source>
</evidence>
<organism evidence="9 10">
    <name type="scientific">Photinus pyralis</name>
    <name type="common">Common eastern firefly</name>
    <name type="synonym">Lampyris pyralis</name>
    <dbReference type="NCBI Taxonomy" id="7054"/>
    <lineage>
        <taxon>Eukaryota</taxon>
        <taxon>Metazoa</taxon>
        <taxon>Ecdysozoa</taxon>
        <taxon>Arthropoda</taxon>
        <taxon>Hexapoda</taxon>
        <taxon>Insecta</taxon>
        <taxon>Pterygota</taxon>
        <taxon>Neoptera</taxon>
        <taxon>Endopterygota</taxon>
        <taxon>Coleoptera</taxon>
        <taxon>Polyphaga</taxon>
        <taxon>Elateriformia</taxon>
        <taxon>Elateroidea</taxon>
        <taxon>Lampyridae</taxon>
        <taxon>Lampyrinae</taxon>
        <taxon>Photinus</taxon>
    </lineage>
</organism>
<dbReference type="GO" id="GO:0050660">
    <property type="term" value="F:flavin adenine dinucleotide binding"/>
    <property type="evidence" value="ECO:0007669"/>
    <property type="project" value="InterPro"/>
</dbReference>
<dbReference type="Gene3D" id="3.50.50.60">
    <property type="entry name" value="FAD/NAD(P)-binding domain"/>
    <property type="match status" value="2"/>
</dbReference>
<keyword evidence="6 8" id="KW-0560">Oxidoreductase</keyword>